<dbReference type="PROSITE" id="PS51217">
    <property type="entry name" value="UVRD_HELICASE_CTER"/>
    <property type="match status" value="1"/>
</dbReference>
<evidence type="ECO:0000313" key="13">
    <source>
        <dbReference type="Proteomes" id="UP000777784"/>
    </source>
</evidence>
<dbReference type="InterPro" id="IPR011335">
    <property type="entry name" value="Restrct_endonuc-II-like"/>
</dbReference>
<evidence type="ECO:0000256" key="3">
    <source>
        <dbReference type="ARBA" id="ARBA00022763"/>
    </source>
</evidence>
<dbReference type="GO" id="GO:0004386">
    <property type="term" value="F:helicase activity"/>
    <property type="evidence" value="ECO:0007669"/>
    <property type="project" value="UniProtKB-KW"/>
</dbReference>
<dbReference type="GO" id="GO:0006310">
    <property type="term" value="P:DNA recombination"/>
    <property type="evidence" value="ECO:0007669"/>
    <property type="project" value="TreeGrafter"/>
</dbReference>
<dbReference type="Gene3D" id="3.90.320.10">
    <property type="match status" value="1"/>
</dbReference>
<dbReference type="Gene3D" id="3.40.50.300">
    <property type="entry name" value="P-loop containing nucleotide triphosphate hydrolases"/>
    <property type="match status" value="4"/>
</dbReference>
<dbReference type="GO" id="GO:0005524">
    <property type="term" value="F:ATP binding"/>
    <property type="evidence" value="ECO:0007669"/>
    <property type="project" value="UniProtKB-KW"/>
</dbReference>
<dbReference type="Pfam" id="PF21445">
    <property type="entry name" value="ADDB_N"/>
    <property type="match status" value="1"/>
</dbReference>
<keyword evidence="6" id="KW-0269">Exonuclease</keyword>
<dbReference type="EMBL" id="JAHJDP010000084">
    <property type="protein sequence ID" value="MBU2692121.1"/>
    <property type="molecule type" value="Genomic_DNA"/>
</dbReference>
<keyword evidence="2" id="KW-0547">Nucleotide-binding</keyword>
<evidence type="ECO:0000256" key="4">
    <source>
        <dbReference type="ARBA" id="ARBA00022801"/>
    </source>
</evidence>
<name>A0A948RX55_UNCEI</name>
<protein>
    <submittedName>
        <fullName evidence="12">PD-(D/E)XK nuclease family protein</fullName>
    </submittedName>
</protein>
<dbReference type="Proteomes" id="UP000777784">
    <property type="component" value="Unassembled WGS sequence"/>
</dbReference>
<dbReference type="InterPro" id="IPR014017">
    <property type="entry name" value="DNA_helicase_UvrD-like_C"/>
</dbReference>
<evidence type="ECO:0000313" key="12">
    <source>
        <dbReference type="EMBL" id="MBU2692121.1"/>
    </source>
</evidence>
<feature type="compositionally biased region" description="Acidic residues" evidence="10">
    <location>
        <begin position="489"/>
        <end position="502"/>
    </location>
</feature>
<evidence type="ECO:0000256" key="10">
    <source>
        <dbReference type="SAM" id="MobiDB-lite"/>
    </source>
</evidence>
<evidence type="ECO:0000256" key="8">
    <source>
        <dbReference type="ARBA" id="ARBA00023125"/>
    </source>
</evidence>
<feature type="region of interest" description="Disordered" evidence="10">
    <location>
        <begin position="486"/>
        <end position="508"/>
    </location>
</feature>
<dbReference type="SUPFAM" id="SSF52980">
    <property type="entry name" value="Restriction endonuclease-like"/>
    <property type="match status" value="1"/>
</dbReference>
<keyword evidence="9" id="KW-0234">DNA repair</keyword>
<keyword evidence="5" id="KW-0347">Helicase</keyword>
<dbReference type="GO" id="GO:0003677">
    <property type="term" value="F:DNA binding"/>
    <property type="evidence" value="ECO:0007669"/>
    <property type="project" value="UniProtKB-KW"/>
</dbReference>
<dbReference type="InterPro" id="IPR038726">
    <property type="entry name" value="PDDEXK_AddAB-type"/>
</dbReference>
<dbReference type="InterPro" id="IPR011604">
    <property type="entry name" value="PDDEXK-like_dom_sf"/>
</dbReference>
<evidence type="ECO:0000256" key="7">
    <source>
        <dbReference type="ARBA" id="ARBA00022840"/>
    </source>
</evidence>
<keyword evidence="8" id="KW-0238">DNA-binding</keyword>
<proteinExistence type="predicted"/>
<sequence length="1211" mass="134981">MPVEFLIGPAGSGKTARCLDTLRQREREGRATIFLVPEQFTYTADRLLLSGDLEGSRHVRILSFNRLTHLLEAAGDPFPKTVEPGGREMLLRLVMERVSAENLGPLASQKGKEGFIRVLATTIRDLRGHARDPEQPLAQRLISFDVTDDPTGEGSTLQKLRGLGRILEAYEQLLAEQGLRDPEDRLDMAVERIEESGALVSGKEIVVDGFMSFTAPEIRMLCTLAQKASRLVVALCLDPADLKIYREEAAAAEAMGLYPETGFPSLVYRKLNRPIFSPTARTFLILEEALREIGGAPALVPLPGRPRFLKNDLERVEREAIGPGQPGITLGDTEAVIEAVAAVHPADEVLHWARRIDRWIRLGDLPRGPNAAPPRYRDVVILVQEPEGYIGLLREIFPRYNIPFFLDIPIDITSHPFPAALLSILAVIERRWSRDAVMSLLRSPLLEMTPFEADLVENLSLQYGIEFHRWTAKPWEAMILPRRRRVEEDNPDETEEIEEPDDEERRYESVEQELEIQRIQCDLGNRVREEILLRVEDYEKRWSQETIPFREAASGLTELVDQLNLIETLYNKKRRNGELYNEDRPHAGETPAEKILARQVVDRTAAFLEEGVRLMGDVPVTPALFSALLREGLQALRLGRTPQSLDAVTIGDFQRSRVNEARAAILGGFTAEAVPRTVSDRPLFSEDEEADLARKGLSMGPSPQARQDEEAYLVYIALTRARERLCLTYPAATATGDSLHASPYLTGLARRLGLKIASPGGDGEILDPQTLEELTTLVGSGLSERIEAEEAGEAAPTAGMMPPQVGAAAGSARAVMGSAPMNLDRLYNEFCAGASSHPQSFEILRRSLIYQRPWKLDREILSLLYPGSKLKTSASGLETFARCPYQLFVRKILRIEPRPEAVPRPRDTGNALHKALEILFGRPGATPDPNNVEELLSRIFKTLRDSQEFLAFTLDAPSRYQWDRGRRGLTHYARAEAHRLAESLYKPLLAEAAFGFPQEEGGKPALVIRAAGGRSIELRGRIDRLDTQAGRRAVVLDYKTGRQHETIRTVLERGEKLQAGLYMLALQEVFELRPAGAFYVGILPGPIGEEKQGDPENPLDIRQRGVILDEEAEAYDPRHCFVHGLSRGGKTGLGAEEMTQLLNLTRAYTAQFGGRILDGEIGAVPYGIASQGDPKPCQYCEARSLCRFDPLRSPIRHRHPEPAMPPEADHE</sequence>
<gene>
    <name evidence="12" type="ORF">KJ970_14465</name>
</gene>
<reference evidence="12" key="1">
    <citation type="submission" date="2021-05" db="EMBL/GenBank/DDBJ databases">
        <title>Energy efficiency and biological interactions define the core microbiome of deep oligotrophic groundwater.</title>
        <authorList>
            <person name="Mehrshad M."/>
            <person name="Lopez-Fernandez M."/>
            <person name="Bell E."/>
            <person name="Bernier-Latmani R."/>
            <person name="Bertilsson S."/>
            <person name="Dopson M."/>
        </authorList>
    </citation>
    <scope>NUCLEOTIDE SEQUENCE</scope>
    <source>
        <strain evidence="12">Modern_marine.mb.64</strain>
    </source>
</reference>
<comment type="caution">
    <text evidence="12">The sequence shown here is derived from an EMBL/GenBank/DDBJ whole genome shotgun (WGS) entry which is preliminary data.</text>
</comment>
<feature type="domain" description="UvrD-like helicase C-terminal" evidence="11">
    <location>
        <begin position="306"/>
        <end position="573"/>
    </location>
</feature>
<evidence type="ECO:0000256" key="1">
    <source>
        <dbReference type="ARBA" id="ARBA00022722"/>
    </source>
</evidence>
<dbReference type="PANTHER" id="PTHR30591">
    <property type="entry name" value="RECBCD ENZYME SUBUNIT RECC"/>
    <property type="match status" value="1"/>
</dbReference>
<dbReference type="InterPro" id="IPR049035">
    <property type="entry name" value="ADDB_N"/>
</dbReference>
<evidence type="ECO:0000256" key="9">
    <source>
        <dbReference type="ARBA" id="ARBA00023204"/>
    </source>
</evidence>
<keyword evidence="7" id="KW-0067">ATP-binding</keyword>
<evidence type="ECO:0000256" key="6">
    <source>
        <dbReference type="ARBA" id="ARBA00022839"/>
    </source>
</evidence>
<keyword evidence="4" id="KW-0378">Hydrolase</keyword>
<dbReference type="Pfam" id="PF12705">
    <property type="entry name" value="PDDEXK_1"/>
    <property type="match status" value="1"/>
</dbReference>
<keyword evidence="3" id="KW-0227">DNA damage</keyword>
<dbReference type="GO" id="GO:0004527">
    <property type="term" value="F:exonuclease activity"/>
    <property type="evidence" value="ECO:0007669"/>
    <property type="project" value="UniProtKB-KW"/>
</dbReference>
<evidence type="ECO:0000256" key="5">
    <source>
        <dbReference type="ARBA" id="ARBA00022806"/>
    </source>
</evidence>
<dbReference type="GO" id="GO:0006281">
    <property type="term" value="P:DNA repair"/>
    <property type="evidence" value="ECO:0007669"/>
    <property type="project" value="UniProtKB-KW"/>
</dbReference>
<accession>A0A948RX55</accession>
<dbReference type="AlphaFoldDB" id="A0A948RX55"/>
<dbReference type="InterPro" id="IPR027417">
    <property type="entry name" value="P-loop_NTPase"/>
</dbReference>
<evidence type="ECO:0000256" key="2">
    <source>
        <dbReference type="ARBA" id="ARBA00022741"/>
    </source>
</evidence>
<evidence type="ECO:0000259" key="11">
    <source>
        <dbReference type="PROSITE" id="PS51217"/>
    </source>
</evidence>
<organism evidence="12 13">
    <name type="scientific">Eiseniibacteriota bacterium</name>
    <dbReference type="NCBI Taxonomy" id="2212470"/>
    <lineage>
        <taxon>Bacteria</taxon>
        <taxon>Candidatus Eiseniibacteriota</taxon>
    </lineage>
</organism>
<dbReference type="PANTHER" id="PTHR30591:SF1">
    <property type="entry name" value="RECBCD ENZYME SUBUNIT RECC"/>
    <property type="match status" value="1"/>
</dbReference>
<feature type="region of interest" description="Disordered" evidence="10">
    <location>
        <begin position="1192"/>
        <end position="1211"/>
    </location>
</feature>
<keyword evidence="1" id="KW-0540">Nuclease</keyword>
<dbReference type="SUPFAM" id="SSF52540">
    <property type="entry name" value="P-loop containing nucleoside triphosphate hydrolases"/>
    <property type="match status" value="1"/>
</dbReference>